<dbReference type="EMBL" id="SPHZ02000006">
    <property type="protein sequence ID" value="KAF0910845.1"/>
    <property type="molecule type" value="Genomic_DNA"/>
</dbReference>
<keyword evidence="1" id="KW-0812">Transmembrane</keyword>
<protein>
    <submittedName>
        <fullName evidence="2">Uncharacterized protein</fullName>
    </submittedName>
</protein>
<feature type="transmembrane region" description="Helical" evidence="1">
    <location>
        <begin position="33"/>
        <end position="57"/>
    </location>
</feature>
<gene>
    <name evidence="2" type="ORF">E2562_004811</name>
</gene>
<keyword evidence="1" id="KW-0472">Membrane</keyword>
<keyword evidence="3" id="KW-1185">Reference proteome</keyword>
<sequence>MVVIIPAYRPSLVSIHSVIPDASILSSSFGASVLSAFVLGVLVVVGLAVAIYTGALFPPQPRHRPVPVPSLSPPCRPGADACVAVATQLPQPAPWQELGLFFL</sequence>
<accession>A0A6G1DDG0</accession>
<evidence type="ECO:0000313" key="3">
    <source>
        <dbReference type="Proteomes" id="UP000479710"/>
    </source>
</evidence>
<reference evidence="2 3" key="1">
    <citation type="submission" date="2019-11" db="EMBL/GenBank/DDBJ databases">
        <title>Whole genome sequence of Oryza granulata.</title>
        <authorList>
            <person name="Li W."/>
        </authorList>
    </citation>
    <scope>NUCLEOTIDE SEQUENCE [LARGE SCALE GENOMIC DNA]</scope>
    <source>
        <strain evidence="3">cv. Menghai</strain>
        <tissue evidence="2">Leaf</tissue>
    </source>
</reference>
<name>A0A6G1DDG0_9ORYZ</name>
<evidence type="ECO:0000256" key="1">
    <source>
        <dbReference type="SAM" id="Phobius"/>
    </source>
</evidence>
<organism evidence="2 3">
    <name type="scientific">Oryza meyeriana var. granulata</name>
    <dbReference type="NCBI Taxonomy" id="110450"/>
    <lineage>
        <taxon>Eukaryota</taxon>
        <taxon>Viridiplantae</taxon>
        <taxon>Streptophyta</taxon>
        <taxon>Embryophyta</taxon>
        <taxon>Tracheophyta</taxon>
        <taxon>Spermatophyta</taxon>
        <taxon>Magnoliopsida</taxon>
        <taxon>Liliopsida</taxon>
        <taxon>Poales</taxon>
        <taxon>Poaceae</taxon>
        <taxon>BOP clade</taxon>
        <taxon>Oryzoideae</taxon>
        <taxon>Oryzeae</taxon>
        <taxon>Oryzinae</taxon>
        <taxon>Oryza</taxon>
        <taxon>Oryza meyeriana</taxon>
    </lineage>
</organism>
<comment type="caution">
    <text evidence="2">The sequence shown here is derived from an EMBL/GenBank/DDBJ whole genome shotgun (WGS) entry which is preliminary data.</text>
</comment>
<proteinExistence type="predicted"/>
<dbReference type="Proteomes" id="UP000479710">
    <property type="component" value="Unassembled WGS sequence"/>
</dbReference>
<dbReference type="AlphaFoldDB" id="A0A6G1DDG0"/>
<evidence type="ECO:0000313" key="2">
    <source>
        <dbReference type="EMBL" id="KAF0910845.1"/>
    </source>
</evidence>
<keyword evidence="1" id="KW-1133">Transmembrane helix</keyword>